<dbReference type="GO" id="GO:0071014">
    <property type="term" value="C:post-mRNA release spliceosomal complex"/>
    <property type="evidence" value="ECO:0007669"/>
    <property type="project" value="TreeGrafter"/>
</dbReference>
<sequence length="169" mass="19162">MATVGSMQEEAIRRKERLKALRQKQKPELEDTENTEPPTKKPLTDENVTEESKAVFKNYNPADDTLKEKVLPKASLPSVEEHIKDQLEAAKPVPVVEEVDLVNLAPRKPDWDLKRDITPKLEKLERRTQRAIAELIRERIQSGMASDLMTAVSAQQPPTEPRGDDSDDD</sequence>
<feature type="region of interest" description="Disordered" evidence="1">
    <location>
        <begin position="147"/>
        <end position="169"/>
    </location>
</feature>
<evidence type="ECO:0000313" key="3">
    <source>
        <dbReference type="RefSeq" id="XP_022082496.1"/>
    </source>
</evidence>
<dbReference type="AlphaFoldDB" id="A0A8B7XR82"/>
<protein>
    <submittedName>
        <fullName evidence="3">Coiled-coil domain-containing protein 12-like isoform X1</fullName>
    </submittedName>
</protein>
<dbReference type="RefSeq" id="XP_022082496.1">
    <property type="nucleotide sequence ID" value="XM_022226804.1"/>
</dbReference>
<proteinExistence type="predicted"/>
<feature type="compositionally biased region" description="Basic residues" evidence="1">
    <location>
        <begin position="14"/>
        <end position="24"/>
    </location>
</feature>
<dbReference type="PANTHER" id="PTHR31551:SF1">
    <property type="entry name" value="COILED-COIL DOMAIN-CONTAINING PROTEIN 12"/>
    <property type="match status" value="1"/>
</dbReference>
<dbReference type="OrthoDB" id="10261348at2759"/>
<dbReference type="GeneID" id="110974874"/>
<dbReference type="GO" id="GO:0005684">
    <property type="term" value="C:U2-type spliceosomal complex"/>
    <property type="evidence" value="ECO:0007669"/>
    <property type="project" value="TreeGrafter"/>
</dbReference>
<reference evidence="3" key="1">
    <citation type="submission" date="2025-08" db="UniProtKB">
        <authorList>
            <consortium name="RefSeq"/>
        </authorList>
    </citation>
    <scope>IDENTIFICATION</scope>
</reference>
<accession>A0A8B7XR82</accession>
<keyword evidence="2" id="KW-1185">Reference proteome</keyword>
<dbReference type="PANTHER" id="PTHR31551">
    <property type="entry name" value="PRE-MRNA-SPLICING FACTOR CWF18"/>
    <property type="match status" value="1"/>
</dbReference>
<dbReference type="InterPro" id="IPR013169">
    <property type="entry name" value="mRNA_splic_Cwf18-like"/>
</dbReference>
<evidence type="ECO:0000256" key="1">
    <source>
        <dbReference type="SAM" id="MobiDB-lite"/>
    </source>
</evidence>
<dbReference type="OMA" id="KPHNETT"/>
<dbReference type="Proteomes" id="UP000694845">
    <property type="component" value="Unplaced"/>
</dbReference>
<gene>
    <name evidence="3" type="primary">LOC110974874</name>
</gene>
<organism evidence="2 3">
    <name type="scientific">Acanthaster planci</name>
    <name type="common">Crown-of-thorns starfish</name>
    <dbReference type="NCBI Taxonomy" id="133434"/>
    <lineage>
        <taxon>Eukaryota</taxon>
        <taxon>Metazoa</taxon>
        <taxon>Echinodermata</taxon>
        <taxon>Eleutherozoa</taxon>
        <taxon>Asterozoa</taxon>
        <taxon>Asteroidea</taxon>
        <taxon>Valvatacea</taxon>
        <taxon>Valvatida</taxon>
        <taxon>Acanthasteridae</taxon>
        <taxon>Acanthaster</taxon>
    </lineage>
</organism>
<feature type="region of interest" description="Disordered" evidence="1">
    <location>
        <begin position="1"/>
        <end position="53"/>
    </location>
</feature>
<dbReference type="Pfam" id="PF08315">
    <property type="entry name" value="cwf18"/>
    <property type="match status" value="1"/>
</dbReference>
<evidence type="ECO:0000313" key="2">
    <source>
        <dbReference type="Proteomes" id="UP000694845"/>
    </source>
</evidence>
<dbReference type="KEGG" id="aplc:110974874"/>
<feature type="compositionally biased region" description="Basic and acidic residues" evidence="1">
    <location>
        <begin position="38"/>
        <end position="53"/>
    </location>
</feature>
<name>A0A8B7XR82_ACAPL</name>